<name>A0AAD5TZK2_9FUNG</name>
<keyword evidence="2 3" id="KW-0378">Hydrolase</keyword>
<evidence type="ECO:0000256" key="2">
    <source>
        <dbReference type="ARBA" id="ARBA00022801"/>
    </source>
</evidence>
<dbReference type="SUPFAM" id="SSF53474">
    <property type="entry name" value="alpha/beta-Hydrolases"/>
    <property type="match status" value="1"/>
</dbReference>
<sequence length="245" mass="27967">MCMVPPPLTSPIELVKLLGYFASDYTRYFPLPKTLFYSKDEIHHFEKMLDFQRKRMAYFQIQSTEPDRLGVGLNDSPVGLLAWIGVIVSAASSNRITNEEVLINCSIFWFTKTISSSMRLYKEEKDLSKRVDYVSVPTGVAIFPEELGCSPKSWAKVHMNIKSWNYLNKGGHFAAFGVPEIFVEEIHQGEGFLESYGIPDSEYFSKSEKLGGPSFQVAFMIQFIRRLLVLIFFLESKTWSPTLNG</sequence>
<dbReference type="Proteomes" id="UP001211065">
    <property type="component" value="Unassembled WGS sequence"/>
</dbReference>
<dbReference type="GO" id="GO:0004301">
    <property type="term" value="F:epoxide hydrolase activity"/>
    <property type="evidence" value="ECO:0007669"/>
    <property type="project" value="TreeGrafter"/>
</dbReference>
<comment type="similarity">
    <text evidence="1">Belongs to the peptidase S33 family.</text>
</comment>
<dbReference type="InterPro" id="IPR029058">
    <property type="entry name" value="AB_hydrolase_fold"/>
</dbReference>
<gene>
    <name evidence="3" type="primary">EPHX1_1</name>
    <name evidence="3" type="ORF">HK099_000263</name>
</gene>
<reference evidence="3" key="1">
    <citation type="submission" date="2020-05" db="EMBL/GenBank/DDBJ databases">
        <title>Phylogenomic resolution of chytrid fungi.</title>
        <authorList>
            <person name="Stajich J.E."/>
            <person name="Amses K."/>
            <person name="Simmons R."/>
            <person name="Seto K."/>
            <person name="Myers J."/>
            <person name="Bonds A."/>
            <person name="Quandt C.A."/>
            <person name="Barry K."/>
            <person name="Liu P."/>
            <person name="Grigoriev I."/>
            <person name="Longcore J.E."/>
            <person name="James T.Y."/>
        </authorList>
    </citation>
    <scope>NUCLEOTIDE SEQUENCE</scope>
    <source>
        <strain evidence="3">JEL0476</strain>
    </source>
</reference>
<evidence type="ECO:0000313" key="4">
    <source>
        <dbReference type="Proteomes" id="UP001211065"/>
    </source>
</evidence>
<dbReference type="AlphaFoldDB" id="A0AAD5TZK2"/>
<accession>A0AAD5TZK2</accession>
<protein>
    <submittedName>
        <fullName evidence="3">Epoxide hydrolase</fullName>
    </submittedName>
</protein>
<dbReference type="PANTHER" id="PTHR21661">
    <property type="entry name" value="EPOXIDE HYDROLASE 1-RELATED"/>
    <property type="match status" value="1"/>
</dbReference>
<comment type="caution">
    <text evidence="3">The sequence shown here is derived from an EMBL/GenBank/DDBJ whole genome shotgun (WGS) entry which is preliminary data.</text>
</comment>
<proteinExistence type="inferred from homology"/>
<dbReference type="PANTHER" id="PTHR21661:SF35">
    <property type="entry name" value="EPOXIDE HYDROLASE"/>
    <property type="match status" value="1"/>
</dbReference>
<evidence type="ECO:0000313" key="3">
    <source>
        <dbReference type="EMBL" id="KAJ3207465.1"/>
    </source>
</evidence>
<keyword evidence="4" id="KW-1185">Reference proteome</keyword>
<dbReference type="EMBL" id="JADGJW010001052">
    <property type="protein sequence ID" value="KAJ3207465.1"/>
    <property type="molecule type" value="Genomic_DNA"/>
</dbReference>
<evidence type="ECO:0000256" key="1">
    <source>
        <dbReference type="ARBA" id="ARBA00010088"/>
    </source>
</evidence>
<dbReference type="GO" id="GO:0097176">
    <property type="term" value="P:epoxide metabolic process"/>
    <property type="evidence" value="ECO:0007669"/>
    <property type="project" value="TreeGrafter"/>
</dbReference>
<organism evidence="3 4">
    <name type="scientific">Clydaea vesicula</name>
    <dbReference type="NCBI Taxonomy" id="447962"/>
    <lineage>
        <taxon>Eukaryota</taxon>
        <taxon>Fungi</taxon>
        <taxon>Fungi incertae sedis</taxon>
        <taxon>Chytridiomycota</taxon>
        <taxon>Chytridiomycota incertae sedis</taxon>
        <taxon>Chytridiomycetes</taxon>
        <taxon>Lobulomycetales</taxon>
        <taxon>Lobulomycetaceae</taxon>
        <taxon>Clydaea</taxon>
    </lineage>
</organism>
<dbReference type="Gene3D" id="3.40.50.1820">
    <property type="entry name" value="alpha/beta hydrolase"/>
    <property type="match status" value="1"/>
</dbReference>